<accession>A0A1H6DJC4</accession>
<gene>
    <name evidence="1" type="ORF">SAMN05216223_115137</name>
</gene>
<dbReference type="AlphaFoldDB" id="A0A1H6DJC4"/>
<dbReference type="Proteomes" id="UP000236754">
    <property type="component" value="Unassembled WGS sequence"/>
</dbReference>
<organism evidence="1 2">
    <name type="scientific">Actinacidiphila yanglinensis</name>
    <dbReference type="NCBI Taxonomy" id="310779"/>
    <lineage>
        <taxon>Bacteria</taxon>
        <taxon>Bacillati</taxon>
        <taxon>Actinomycetota</taxon>
        <taxon>Actinomycetes</taxon>
        <taxon>Kitasatosporales</taxon>
        <taxon>Streptomycetaceae</taxon>
        <taxon>Actinacidiphila</taxon>
    </lineage>
</organism>
<keyword evidence="2" id="KW-1185">Reference proteome</keyword>
<sequence length="209" mass="21300">MVSGPGATSGSAQFTVGASDALSDYSNDVGVSPDTNRGCGALDNGTDTYSADALATASPQALTPGARVTAGGLTFTWPRAQSCQNDNVRALGQTVLLPHRSGAGQIGFLGAATDGAHSGTVTIHYTDGSTGTAKLAQSDWGTTPGAGNTLVSAMTYRNQALGRQDHAFYVDEQSVPVDPEKVVASITLPTDKDMHIFAMAQDGVPSADH</sequence>
<proteinExistence type="predicted"/>
<evidence type="ECO:0000313" key="2">
    <source>
        <dbReference type="Proteomes" id="UP000236754"/>
    </source>
</evidence>
<protein>
    <submittedName>
        <fullName evidence="1">Uncharacterized protein</fullName>
    </submittedName>
</protein>
<name>A0A1H6DJC4_9ACTN</name>
<reference evidence="1 2" key="1">
    <citation type="submission" date="2016-10" db="EMBL/GenBank/DDBJ databases">
        <authorList>
            <person name="de Groot N.N."/>
        </authorList>
    </citation>
    <scope>NUCLEOTIDE SEQUENCE [LARGE SCALE GENOMIC DNA]</scope>
    <source>
        <strain evidence="1 2">CGMCC 4.2023</strain>
    </source>
</reference>
<dbReference type="EMBL" id="FNVU01000015">
    <property type="protein sequence ID" value="SEG84805.1"/>
    <property type="molecule type" value="Genomic_DNA"/>
</dbReference>
<evidence type="ECO:0000313" key="1">
    <source>
        <dbReference type="EMBL" id="SEG84805.1"/>
    </source>
</evidence>